<protein>
    <recommendedName>
        <fullName evidence="11">N-acetylmuramoyl-L-alanine amidase</fullName>
    </recommendedName>
</protein>
<reference evidence="9 10" key="1">
    <citation type="submission" date="2019-09" db="EMBL/GenBank/DDBJ databases">
        <title>Draft genome sequencing of Hungatella hathewayi 123Y-2.</title>
        <authorList>
            <person name="Lv Q."/>
            <person name="Li S."/>
        </authorList>
    </citation>
    <scope>NUCLEOTIDE SEQUENCE [LARGE SCALE GENOMIC DNA]</scope>
    <source>
        <strain evidence="9 10">123Y-2</strain>
    </source>
</reference>
<feature type="domain" description="Calcineurin-like phosphoesterase" evidence="7">
    <location>
        <begin position="976"/>
        <end position="1169"/>
    </location>
</feature>
<feature type="region of interest" description="Disordered" evidence="5">
    <location>
        <begin position="57"/>
        <end position="89"/>
    </location>
</feature>
<evidence type="ECO:0000256" key="1">
    <source>
        <dbReference type="ARBA" id="ARBA00022729"/>
    </source>
</evidence>
<sequence>MMSVKLKRLTALLLSACLAAGNITTAFGAPVQPDPEPGARVRTSRLISTEETVWRYLDDNTDPAAADDTKEETPGSPSNASPSDASPSNASAKYGFYRFAAGKNKASSKTGRLVWTSADYDDSGWKEARGSFGAKKGEIADLGDGLIPYTLLAQYIEGPDVAEDTDIPAYFFRTTIELEDIDSISALNGEIFYDDAAIIYINGEEVHRAGVPEGGYTQNLEYGGTNAGTPINNKFQITDLSMLKEGSNTVSVELHQGRANSSDIYFDFCSLEIGTPASESDEFITTEGTVWNYLENNTDPAEGSEDRTVWTYPEFADEQWKSGKGSFGAKKGAIADLGGGYIPDTLLKHYIDDTKTAVPAYFFRTDIYLNDVSDLEALEAEIAYDDAVIVYINGKNVYEGQVPEGGYDKNLAYGSANGLSAPSHDTITINDVSMLRDGVNTIAVELHQDRAGSSDIYFDFISLKAAQPKPFKAISLGVWNDETQTAVTWYSSIGEDGKVRIAEKADMDGDSFPEQAFEFAAERAEANDAGFYSFQAVMTGLKPDANYVYQVGAGETWSDIYEFTTRDYENGFNFLLAGDPQIGAGSTDTDTEGWQNTLKTAMKAFPETSFLISVGDQVNTASNEAQYAGYLSPKELLSLPAAVNVGNHDAGSSAYSQHFQVPNVSSMGMTEKTGKFGGDYWYTYNNVLFMSLNSNNMSTAEHREFMKAVLDENGADADWTVVTFHHSIYSTASHESDNDIIQRRAELSPVFTELGIDVVLMGHDHVYTRSYMMNGTDPIIPEDGTVPESVTDPAEGEVLYVTANSASGSKYYSIHNKDFPYAAVMNQESTPNITNVEVTDKSFAITTYRTKDMSVVDTFAIYKDGYQPPESVIKSVSLGVGADESETMVTWYSDSKLPGKVQLVKKSDLAGGVFPETAAEFAAEKESANEEGFFTNQAVIRGLESSTEYAYRVGDGTAWSDVYDLTVQDYENGFNFLLAGDPQIGAGSTDTDIKGWQNTMETAVKAFPETSFLISAGDQVNTASNETQYAGYLSPKELLSLPAAVNVGNHDAGSSAYSQHFQVPNVSSLGMTEKTGKFGGDYWYTYNNVLFMSLNSNNMSTAEHRAFMKQVLDENGADADWTVVTFHHSIYSTASHESDNDIIQRRAELSPVFTELGIDVVLMGHDHVYTRSYMMNGNDPVVPADGTVPESVTDPAEGEVLYVTANSASGSKYYSIHNKDFPYAAVMNQESTPNITNVEVTDNSFAITTYRTTDMSEVDHFTIYRTEAPKPQPDVTGDTVAEILESLDQALEQAETEGEKQEILKKAAEAAEALSYDPNTMDESEMDEIKKLEDMVLAGYSELAAETDVQSKKVTGVTVEGAALSVPLKAGVKAAAVLKVSDMELPEALGFETEDVIALDIRLDIISDDPEVSGGNIQPKVPVRITIDAPEDIDLNRLVLMHYTNGAYEDVKFTVKDGAISFVVNALSPFVLAEKAEADKPDDGGDGSDDGSSDNGPSDNGPSDSGSSDNGSSDNGSSGNGSSSSVQGAWIKDQTGWWYQYQNKTYPVNTWVSIQGIWYHFDQAGYMQTGWIRVNGVWYYLQPSGAMVASDWVLYQDKWYYFNQDGAMATAPVHYKGTEYRFDESGACINP</sequence>
<evidence type="ECO:0000256" key="4">
    <source>
        <dbReference type="SAM" id="Coils"/>
    </source>
</evidence>
<keyword evidence="4" id="KW-0175">Coiled coil</keyword>
<dbReference type="InterPro" id="IPR004843">
    <property type="entry name" value="Calcineurin-like_PHP"/>
</dbReference>
<dbReference type="SUPFAM" id="SSF69360">
    <property type="entry name" value="Cell wall binding repeat"/>
    <property type="match status" value="1"/>
</dbReference>
<feature type="region of interest" description="Disordered" evidence="5">
    <location>
        <begin position="1477"/>
        <end position="1526"/>
    </location>
</feature>
<feature type="repeat" description="Cell wall-binding" evidence="3">
    <location>
        <begin position="1589"/>
        <end position="1608"/>
    </location>
</feature>
<dbReference type="GO" id="GO:0046872">
    <property type="term" value="F:metal ion binding"/>
    <property type="evidence" value="ECO:0007669"/>
    <property type="project" value="InterPro"/>
</dbReference>
<dbReference type="Pfam" id="PF19127">
    <property type="entry name" value="Choline_bind_3"/>
    <property type="match status" value="1"/>
</dbReference>
<feature type="domain" description="Calcineurin-like phosphoesterase" evidence="7">
    <location>
        <begin position="573"/>
        <end position="767"/>
    </location>
</feature>
<dbReference type="Proteomes" id="UP000434223">
    <property type="component" value="Unassembled WGS sequence"/>
</dbReference>
<feature type="coiled-coil region" evidence="4">
    <location>
        <begin position="1284"/>
        <end position="1311"/>
    </location>
</feature>
<dbReference type="SUPFAM" id="SSF49363">
    <property type="entry name" value="Purple acid phosphatase, N-terminal domain"/>
    <property type="match status" value="2"/>
</dbReference>
<dbReference type="Gene3D" id="2.60.120.260">
    <property type="entry name" value="Galactose-binding domain-like"/>
    <property type="match status" value="2"/>
</dbReference>
<feature type="compositionally biased region" description="Low complexity" evidence="5">
    <location>
        <begin position="1493"/>
        <end position="1525"/>
    </location>
</feature>
<dbReference type="EMBL" id="WNME01000016">
    <property type="protein sequence ID" value="MUB65477.1"/>
    <property type="molecule type" value="Genomic_DNA"/>
</dbReference>
<evidence type="ECO:0000313" key="10">
    <source>
        <dbReference type="Proteomes" id="UP000434223"/>
    </source>
</evidence>
<name>A0AAW9WPW2_9FIRM</name>
<evidence type="ECO:0000256" key="6">
    <source>
        <dbReference type="SAM" id="SignalP"/>
    </source>
</evidence>
<dbReference type="InterPro" id="IPR015914">
    <property type="entry name" value="PAPs_N"/>
</dbReference>
<feature type="compositionally biased region" description="Low complexity" evidence="5">
    <location>
        <begin position="74"/>
        <end position="89"/>
    </location>
</feature>
<dbReference type="InterPro" id="IPR008963">
    <property type="entry name" value="Purple_acid_Pase-like_N"/>
</dbReference>
<evidence type="ECO:0008006" key="11">
    <source>
        <dbReference type="Google" id="ProtNLM"/>
    </source>
</evidence>
<evidence type="ECO:0000256" key="2">
    <source>
        <dbReference type="ARBA" id="ARBA00022737"/>
    </source>
</evidence>
<feature type="chain" id="PRO_5043959472" description="N-acetylmuramoyl-L-alanine amidase" evidence="6">
    <location>
        <begin position="29"/>
        <end position="1631"/>
    </location>
</feature>
<evidence type="ECO:0000259" key="7">
    <source>
        <dbReference type="Pfam" id="PF00149"/>
    </source>
</evidence>
<dbReference type="PROSITE" id="PS51170">
    <property type="entry name" value="CW"/>
    <property type="match status" value="3"/>
</dbReference>
<feature type="repeat" description="Cell wall-binding" evidence="3">
    <location>
        <begin position="1568"/>
        <end position="1587"/>
    </location>
</feature>
<feature type="repeat" description="Cell wall-binding" evidence="3">
    <location>
        <begin position="1548"/>
        <end position="1567"/>
    </location>
</feature>
<dbReference type="PANTHER" id="PTHR45867">
    <property type="entry name" value="PURPLE ACID PHOSPHATASE"/>
    <property type="match status" value="1"/>
</dbReference>
<proteinExistence type="predicted"/>
<feature type="domain" description="Purple acid phosphatase N-terminal" evidence="8">
    <location>
        <begin position="475"/>
        <end position="565"/>
    </location>
</feature>
<organism evidence="9 10">
    <name type="scientific">Hungatella hathewayi</name>
    <dbReference type="NCBI Taxonomy" id="154046"/>
    <lineage>
        <taxon>Bacteria</taxon>
        <taxon>Bacillati</taxon>
        <taxon>Bacillota</taxon>
        <taxon>Clostridia</taxon>
        <taxon>Lachnospirales</taxon>
        <taxon>Lachnospiraceae</taxon>
        <taxon>Hungatella</taxon>
    </lineage>
</organism>
<keyword evidence="2" id="KW-0677">Repeat</keyword>
<dbReference type="Pfam" id="PF00149">
    <property type="entry name" value="Metallophos"/>
    <property type="match status" value="2"/>
</dbReference>
<dbReference type="Gene3D" id="2.10.270.10">
    <property type="entry name" value="Cholin Binding"/>
    <property type="match status" value="1"/>
</dbReference>
<gene>
    <name evidence="9" type="ORF">GNE07_20855</name>
</gene>
<keyword evidence="1 6" id="KW-0732">Signal</keyword>
<dbReference type="PANTHER" id="PTHR45867:SF3">
    <property type="entry name" value="ACID PHOSPHATASE TYPE 7"/>
    <property type="match status" value="1"/>
</dbReference>
<feature type="domain" description="Purple acid phosphatase N-terminal" evidence="8">
    <location>
        <begin position="875"/>
        <end position="966"/>
    </location>
</feature>
<dbReference type="SUPFAM" id="SSF56300">
    <property type="entry name" value="Metallo-dependent phosphatases"/>
    <property type="match status" value="2"/>
</dbReference>
<accession>A0AAW9WPW2</accession>
<dbReference type="InterPro" id="IPR029052">
    <property type="entry name" value="Metallo-depent_PP-like"/>
</dbReference>
<evidence type="ECO:0000313" key="9">
    <source>
        <dbReference type="EMBL" id="MUB65477.1"/>
    </source>
</evidence>
<evidence type="ECO:0000256" key="5">
    <source>
        <dbReference type="SAM" id="MobiDB-lite"/>
    </source>
</evidence>
<dbReference type="GO" id="GO:0003993">
    <property type="term" value="F:acid phosphatase activity"/>
    <property type="evidence" value="ECO:0007669"/>
    <property type="project" value="InterPro"/>
</dbReference>
<feature type="signal peptide" evidence="6">
    <location>
        <begin position="1"/>
        <end position="28"/>
    </location>
</feature>
<comment type="caution">
    <text evidence="9">The sequence shown here is derived from an EMBL/GenBank/DDBJ whole genome shotgun (WGS) entry which is preliminary data.</text>
</comment>
<dbReference type="Pfam" id="PF16656">
    <property type="entry name" value="Pur_ac_phosph_N"/>
    <property type="match status" value="2"/>
</dbReference>
<evidence type="ECO:0000259" key="8">
    <source>
        <dbReference type="Pfam" id="PF16656"/>
    </source>
</evidence>
<dbReference type="Gene3D" id="3.60.21.10">
    <property type="match status" value="2"/>
</dbReference>
<dbReference type="Gene3D" id="2.60.40.380">
    <property type="entry name" value="Purple acid phosphatase-like, N-terminal"/>
    <property type="match status" value="1"/>
</dbReference>
<evidence type="ECO:0000256" key="3">
    <source>
        <dbReference type="PROSITE-ProRule" id="PRU00591"/>
    </source>
</evidence>
<dbReference type="InterPro" id="IPR018337">
    <property type="entry name" value="Cell_wall/Cho-bd_repeat"/>
</dbReference>